<dbReference type="EMBL" id="CP063073">
    <property type="protein sequence ID" value="QOQ77061.1"/>
    <property type="molecule type" value="Genomic_DNA"/>
</dbReference>
<protein>
    <submittedName>
        <fullName evidence="2">Uncharacterized protein</fullName>
    </submittedName>
</protein>
<sequence>MINGLPQPIIAPTPQPAEPTPPLNQREHTPNPPSTPNPPIQDQAKPSDQPPAAPGALNSLLRLRLRLDKQNPPSTTLMHTFADAVVKHADHEQANSVARSLMDLRQAVDSGTPTRWDKIANVMPESTFGRLWAKFAKAVESEPFKSYAEKNNINLNDMVVHPNGTITNFSGKQPRTWDANASAESKAATAAVIAAAKDLVGPYQDALNPPVGIGYLAYESDVTSIATIAQFYGLPVDTTNSDSMTAAIGQLLREQTFPSLSSNDPRDTPIKQLQQAAVQRIEQLEEEPLNALLATFEPKGGVPRFNTPDEALQALCAQALAKLLPGMGKHESPLMLDNIPEGSSFSRIHKKTKATLEEVMDFYKESMPAQHQAPEHQWEKKNLDSLLNKIRQLNSGLGFPSAFDHQVSLFGQRYKAPPSPLEKLVHAVKESKSKPQ</sequence>
<dbReference type="Proteomes" id="UP000594923">
    <property type="component" value="Chromosome"/>
</dbReference>
<feature type="compositionally biased region" description="Pro residues" evidence="1">
    <location>
        <begin position="30"/>
        <end position="39"/>
    </location>
</feature>
<feature type="region of interest" description="Disordered" evidence="1">
    <location>
        <begin position="1"/>
        <end position="55"/>
    </location>
</feature>
<dbReference type="AlphaFoldDB" id="A0A7M1KL29"/>
<evidence type="ECO:0000313" key="2">
    <source>
        <dbReference type="EMBL" id="QOQ77061.1"/>
    </source>
</evidence>
<reference evidence="2 3" key="1">
    <citation type="submission" date="2020-10" db="EMBL/GenBank/DDBJ databases">
        <title>High quality whole genome sequence of Pseudomonas poae PMA22.</title>
        <authorList>
            <person name="Hernandez J.G."/>
            <person name="Rodriguez P."/>
            <person name="Cuevas C."/>
            <person name="de la Calle F."/>
            <person name="Galan B."/>
            <person name="Garcia J.L."/>
        </authorList>
    </citation>
    <scope>NUCLEOTIDE SEQUENCE [LARGE SCALE GENOMIC DNA]</scope>
    <source>
        <strain evidence="2 3">PMA22</strain>
    </source>
</reference>
<feature type="compositionally biased region" description="Pro residues" evidence="1">
    <location>
        <begin position="9"/>
        <end position="22"/>
    </location>
</feature>
<organism evidence="2 3">
    <name type="scientific">Pseudomonas poae</name>
    <dbReference type="NCBI Taxonomy" id="200451"/>
    <lineage>
        <taxon>Bacteria</taxon>
        <taxon>Pseudomonadati</taxon>
        <taxon>Pseudomonadota</taxon>
        <taxon>Gammaproteobacteria</taxon>
        <taxon>Pseudomonadales</taxon>
        <taxon>Pseudomonadaceae</taxon>
        <taxon>Pseudomonas</taxon>
    </lineage>
</organism>
<name>A0A7M1KL29_9PSED</name>
<accession>A0A7M1KL29</accession>
<evidence type="ECO:0000313" key="3">
    <source>
        <dbReference type="Proteomes" id="UP000594923"/>
    </source>
</evidence>
<evidence type="ECO:0000256" key="1">
    <source>
        <dbReference type="SAM" id="MobiDB-lite"/>
    </source>
</evidence>
<proteinExistence type="predicted"/>
<dbReference type="RefSeq" id="WP_197627914.1">
    <property type="nucleotide sequence ID" value="NZ_CP063073.1"/>
</dbReference>
<gene>
    <name evidence="2" type="ORF">IMF22_08500</name>
</gene>